<evidence type="ECO:0000313" key="2">
    <source>
        <dbReference type="EMBL" id="SET22036.1"/>
    </source>
</evidence>
<evidence type="ECO:0000313" key="3">
    <source>
        <dbReference type="Proteomes" id="UP000198612"/>
    </source>
</evidence>
<accession>A0A1I0CQP0</accession>
<dbReference type="Proteomes" id="UP000198612">
    <property type="component" value="Unassembled WGS sequence"/>
</dbReference>
<dbReference type="EMBL" id="FOHG01000042">
    <property type="protein sequence ID" value="SET22036.1"/>
    <property type="molecule type" value="Genomic_DNA"/>
</dbReference>
<proteinExistence type="predicted"/>
<keyword evidence="4" id="KW-1185">Reference proteome</keyword>
<gene>
    <name evidence="1" type="ORF">SAMN04488598_1505</name>
    <name evidence="2" type="ORF">SAMN04515652_14217</name>
</gene>
<dbReference type="Proteomes" id="UP000199519">
    <property type="component" value="Unassembled WGS sequence"/>
</dbReference>
<evidence type="ECO:0000313" key="1">
    <source>
        <dbReference type="EMBL" id="SDG13177.1"/>
    </source>
</evidence>
<dbReference type="EMBL" id="FNBJ01000050">
    <property type="protein sequence ID" value="SDG13177.1"/>
    <property type="molecule type" value="Genomic_DNA"/>
</dbReference>
<organism evidence="2 3">
    <name type="scientific">Halanaerobium congolense</name>
    <dbReference type="NCBI Taxonomy" id="54121"/>
    <lineage>
        <taxon>Bacteria</taxon>
        <taxon>Bacillati</taxon>
        <taxon>Bacillota</taxon>
        <taxon>Clostridia</taxon>
        <taxon>Halanaerobiales</taxon>
        <taxon>Halanaerobiaceae</taxon>
        <taxon>Halanaerobium</taxon>
    </lineage>
</organism>
<name>A0A1I0CQP0_9FIRM</name>
<dbReference type="RefSeq" id="WP_089720876.1">
    <property type="nucleotide sequence ID" value="NZ_FOHG01000042.1"/>
</dbReference>
<sequence length="125" mass="14549">MLSEISYAIEKFNSLPGYELSFFEKEILGYAYFADGEIHIVNNKLGQPYIRISSVHYNFNTKIKASYRNGLVNLIKKGFAENWNENIFILTNSGWKRSEKIVNETKKIMSGYYCELDCDGMRNHL</sequence>
<dbReference type="AlphaFoldDB" id="A0A1I0CQP0"/>
<protein>
    <submittedName>
        <fullName evidence="2">Uncharacterized protein</fullName>
    </submittedName>
</protein>
<reference evidence="3 4" key="1">
    <citation type="submission" date="2016-10" db="EMBL/GenBank/DDBJ databases">
        <authorList>
            <person name="Varghese N."/>
            <person name="Submissions S."/>
        </authorList>
    </citation>
    <scope>NUCLEOTIDE SEQUENCE [LARGE SCALE GENOMIC DNA]</scope>
    <source>
        <strain evidence="1 4">WG2</strain>
        <strain evidence="2 3">WG5</strain>
    </source>
</reference>
<evidence type="ECO:0000313" key="4">
    <source>
        <dbReference type="Proteomes" id="UP000199519"/>
    </source>
</evidence>